<keyword evidence="4" id="KW-0106">Calcium</keyword>
<proteinExistence type="predicted"/>
<keyword evidence="2" id="KW-0964">Secreted</keyword>
<dbReference type="Proteomes" id="UP000176846">
    <property type="component" value="Unassembled WGS sequence"/>
</dbReference>
<protein>
    <submittedName>
        <fullName evidence="7">Uncharacterized protein</fullName>
    </submittedName>
</protein>
<evidence type="ECO:0000256" key="5">
    <source>
        <dbReference type="SAM" id="MobiDB-lite"/>
    </source>
</evidence>
<feature type="region of interest" description="Disordered" evidence="5">
    <location>
        <begin position="171"/>
        <end position="193"/>
    </location>
</feature>
<keyword evidence="3" id="KW-0732">Signal</keyword>
<evidence type="ECO:0000256" key="6">
    <source>
        <dbReference type="SAM" id="Phobius"/>
    </source>
</evidence>
<evidence type="ECO:0000256" key="4">
    <source>
        <dbReference type="ARBA" id="ARBA00022837"/>
    </source>
</evidence>
<feature type="transmembrane region" description="Helical" evidence="6">
    <location>
        <begin position="51"/>
        <end position="71"/>
    </location>
</feature>
<evidence type="ECO:0000256" key="3">
    <source>
        <dbReference type="ARBA" id="ARBA00022729"/>
    </source>
</evidence>
<comment type="subcellular location">
    <subcellularLocation>
        <location evidence="1">Secreted</location>
    </subcellularLocation>
</comment>
<organism evidence="7 8">
    <name type="scientific">Candidatus Uhrbacteria bacterium RIFCSPLOWO2_01_FULL_47_25</name>
    <dbReference type="NCBI Taxonomy" id="1802402"/>
    <lineage>
        <taxon>Bacteria</taxon>
        <taxon>Candidatus Uhriibacteriota</taxon>
    </lineage>
</organism>
<dbReference type="InterPro" id="IPR059100">
    <property type="entry name" value="TSP3_bac"/>
</dbReference>
<keyword evidence="6" id="KW-1133">Transmembrane helix</keyword>
<evidence type="ECO:0000256" key="2">
    <source>
        <dbReference type="ARBA" id="ARBA00022525"/>
    </source>
</evidence>
<feature type="compositionally biased region" description="Low complexity" evidence="5">
    <location>
        <begin position="140"/>
        <end position="151"/>
    </location>
</feature>
<dbReference type="EMBL" id="MGEK01000009">
    <property type="protein sequence ID" value="OGL82761.1"/>
    <property type="molecule type" value="Genomic_DNA"/>
</dbReference>
<name>A0A1F7UWU3_9BACT</name>
<evidence type="ECO:0000313" key="8">
    <source>
        <dbReference type="Proteomes" id="UP000176846"/>
    </source>
</evidence>
<dbReference type="Pfam" id="PF18884">
    <property type="entry name" value="TSP3_bac"/>
    <property type="match status" value="1"/>
</dbReference>
<dbReference type="AlphaFoldDB" id="A0A1F7UWU3"/>
<keyword evidence="6" id="KW-0812">Transmembrane</keyword>
<comment type="caution">
    <text evidence="7">The sequence shown here is derived from an EMBL/GenBank/DDBJ whole genome shotgun (WGS) entry which is preliminary data.</text>
</comment>
<sequence length="333" mass="36246">MSIFSKKAKQESLPAPLLLSEAGKVHTETVFYTMPAKFLVPDKPPFWTAGKIWLGVAVLMAGLIGVVYWLLATAKLPAARTPVVVSSKSSDVVVLEPSSSSSPSSEQPETKPVDQPSTEAPTEPPAVEQPPVEIPPPATSPSLSPLLSSSDSDQDGLTDIEESLYGTASAKVDTDGDGYTDQQEVLNGFNPKDSGRLVDSGLIKTYTSMTTPLFTVVYPFSWSLERGSDNNDDLRFVGSPDEFISINLEPNNNLQSLPDWYKTVAPDVDSDTLSFESIGSHLGIFSSDRQTFYFIDANRPREIFVVNYHSGTKTELNFRATFEAIIRSITVAR</sequence>
<feature type="region of interest" description="Disordered" evidence="5">
    <location>
        <begin position="95"/>
        <end position="157"/>
    </location>
</feature>
<keyword evidence="6" id="KW-0472">Membrane</keyword>
<gene>
    <name evidence="7" type="ORF">A2936_04425</name>
</gene>
<feature type="compositionally biased region" description="Low complexity" evidence="5">
    <location>
        <begin position="95"/>
        <end position="107"/>
    </location>
</feature>
<accession>A0A1F7UWU3</accession>
<evidence type="ECO:0000256" key="1">
    <source>
        <dbReference type="ARBA" id="ARBA00004613"/>
    </source>
</evidence>
<evidence type="ECO:0000313" key="7">
    <source>
        <dbReference type="EMBL" id="OGL82761.1"/>
    </source>
</evidence>
<reference evidence="7 8" key="1">
    <citation type="journal article" date="2016" name="Nat. Commun.">
        <title>Thousands of microbial genomes shed light on interconnected biogeochemical processes in an aquifer system.</title>
        <authorList>
            <person name="Anantharaman K."/>
            <person name="Brown C.T."/>
            <person name="Hug L.A."/>
            <person name="Sharon I."/>
            <person name="Castelle C.J."/>
            <person name="Probst A.J."/>
            <person name="Thomas B.C."/>
            <person name="Singh A."/>
            <person name="Wilkins M.J."/>
            <person name="Karaoz U."/>
            <person name="Brodie E.L."/>
            <person name="Williams K.H."/>
            <person name="Hubbard S.S."/>
            <person name="Banfield J.F."/>
        </authorList>
    </citation>
    <scope>NUCLEOTIDE SEQUENCE [LARGE SCALE GENOMIC DNA]</scope>
</reference>
<feature type="compositionally biased region" description="Pro residues" evidence="5">
    <location>
        <begin position="122"/>
        <end position="139"/>
    </location>
</feature>